<gene>
    <name evidence="1" type="ORF">C3B55_00864</name>
</gene>
<accession>A0ABX5R9F1</accession>
<keyword evidence="2" id="KW-1185">Reference proteome</keyword>
<dbReference type="EMBL" id="CP026512">
    <property type="protein sequence ID" value="QAX82174.1"/>
    <property type="molecule type" value="Genomic_DNA"/>
</dbReference>
<sequence>MQVSCTVQPCFSLKTDAFCGRLHYIIVSHVSIMVQILVPAQIRANYISALSLLRIRMLRLKILLVSCINKHALPIKANYCGYMLGLYAQQDVLLFHK</sequence>
<proteinExistence type="predicted"/>
<name>A0ABX5R9F1_9PSED</name>
<evidence type="ECO:0000313" key="2">
    <source>
        <dbReference type="Proteomes" id="UP000288953"/>
    </source>
</evidence>
<reference evidence="1 2" key="1">
    <citation type="journal article" date="2018" name="Genome Biol. Evol.">
        <title>Partnering With a Pest: Genomes of Hemlock Woolly Adelgid Symbionts Reveal Atypical Nutritional Provisioning Patterns in Dual-Obligate Bacteria.</title>
        <authorList>
            <person name="Weglarz K.M."/>
            <person name="Havill N.P."/>
            <person name="Burke G.R."/>
            <person name="von Dohlen C.D."/>
        </authorList>
    </citation>
    <scope>NUCLEOTIDE SEQUENCE [LARGE SCALE GENOMIC DNA]</scope>
    <source>
        <strain evidence="1 2">HWA_ENA</strain>
    </source>
</reference>
<evidence type="ECO:0000313" key="1">
    <source>
        <dbReference type="EMBL" id="QAX82174.1"/>
    </source>
</evidence>
<dbReference type="Proteomes" id="UP000288953">
    <property type="component" value="Chromosome"/>
</dbReference>
<protein>
    <submittedName>
        <fullName evidence="1">Uncharacterized protein</fullName>
    </submittedName>
</protein>
<organism evidence="1 2">
    <name type="scientific">Candidatus Pseudomonas adelgestsugas</name>
    <dbReference type="NCBI Taxonomy" id="1302376"/>
    <lineage>
        <taxon>Bacteria</taxon>
        <taxon>Pseudomonadati</taxon>
        <taxon>Pseudomonadota</taxon>
        <taxon>Gammaproteobacteria</taxon>
        <taxon>Pseudomonadales</taxon>
        <taxon>Pseudomonadaceae</taxon>
        <taxon>Pseudomonas</taxon>
    </lineage>
</organism>